<evidence type="ECO:0000313" key="2">
    <source>
        <dbReference type="Proteomes" id="UP001060085"/>
    </source>
</evidence>
<name>A0ACC0C181_CATRO</name>
<protein>
    <submittedName>
        <fullName evidence="1">Uncharacterized protein</fullName>
    </submittedName>
</protein>
<dbReference type="EMBL" id="CM044702">
    <property type="protein sequence ID" value="KAI5678695.1"/>
    <property type="molecule type" value="Genomic_DNA"/>
</dbReference>
<organism evidence="1 2">
    <name type="scientific">Catharanthus roseus</name>
    <name type="common">Madagascar periwinkle</name>
    <name type="synonym">Vinca rosea</name>
    <dbReference type="NCBI Taxonomy" id="4058"/>
    <lineage>
        <taxon>Eukaryota</taxon>
        <taxon>Viridiplantae</taxon>
        <taxon>Streptophyta</taxon>
        <taxon>Embryophyta</taxon>
        <taxon>Tracheophyta</taxon>
        <taxon>Spermatophyta</taxon>
        <taxon>Magnoliopsida</taxon>
        <taxon>eudicotyledons</taxon>
        <taxon>Gunneridae</taxon>
        <taxon>Pentapetalae</taxon>
        <taxon>asterids</taxon>
        <taxon>lamiids</taxon>
        <taxon>Gentianales</taxon>
        <taxon>Apocynaceae</taxon>
        <taxon>Rauvolfioideae</taxon>
        <taxon>Vinceae</taxon>
        <taxon>Catharanthinae</taxon>
        <taxon>Catharanthus</taxon>
    </lineage>
</organism>
<evidence type="ECO:0000313" key="1">
    <source>
        <dbReference type="EMBL" id="KAI5678695.1"/>
    </source>
</evidence>
<comment type="caution">
    <text evidence="1">The sequence shown here is derived from an EMBL/GenBank/DDBJ whole genome shotgun (WGS) entry which is preliminary data.</text>
</comment>
<reference evidence="2" key="1">
    <citation type="journal article" date="2023" name="Nat. Plants">
        <title>Single-cell RNA sequencing provides a high-resolution roadmap for understanding the multicellular compartmentation of specialized metabolism.</title>
        <authorList>
            <person name="Sun S."/>
            <person name="Shen X."/>
            <person name="Li Y."/>
            <person name="Li Y."/>
            <person name="Wang S."/>
            <person name="Li R."/>
            <person name="Zhang H."/>
            <person name="Shen G."/>
            <person name="Guo B."/>
            <person name="Wei J."/>
            <person name="Xu J."/>
            <person name="St-Pierre B."/>
            <person name="Chen S."/>
            <person name="Sun C."/>
        </authorList>
    </citation>
    <scope>NUCLEOTIDE SEQUENCE [LARGE SCALE GENOMIC DNA]</scope>
</reference>
<gene>
    <name evidence="1" type="ORF">M9H77_09645</name>
</gene>
<sequence length="1211" mass="139515">MFTPQKKPWTGISLAPGKEASAAGRIGVGARIATPNPSSSGKGKAVAYVDGPAHPPTPLPPPPVGFLNENGGRDLGNMENMEDWRRFKEAGLLDEAAMERRDREALIEKVAILERELFDYQYNMGLLLMEKKEWTSKFEELRESISEAQEILKREQTAHLIAVSEVEKREENLRKALNVERQCVADLEKALRETQTENVKIKLTSETKLADASALVSGAQDKSLEVQEKLYAADVKLAEASRKSLELDRKLQEIEARESVLRRERMSLKAEQEAHETTFSKHKKDLQEWENKLQEGEERLCEGRRIMNEREERVNGMERVFKQKEKTIEAEQERIRLANFDLKRKEDDMKARLENLEAEEEKAKSARKVLENKEEELRTLTEKLSARERVEIQMLLDDHRTALDLKKQNFELELEEKRKAFDENMRKKADDLVKKEAEITHIEEKLRKMEQSLERKSDRVKEKEKDIEEKLNDLKNKEKSVKDEEKRLDLMKKEIFSEKENLLGLKGELEKIKVDISKKEVLLHEENEKLKVNKDERTEHTRLQKELREEIERYRAQKELFMEEVEDLRQDRMKFEKEWEALDEKRATFARELQQIEEEKQMLEKLRRSEDDRLKKEKLDTEEYIQRELEAIRLEKESFAATMRYEKSALSEKAQGERDQLLQEFEARRKDLETEMQKKQEDMEKDAQNKGRAFQEERDRAHDNIRRLKEEVQREMEIVSAERSRLEKDKKEIISNRKHLEEYQLEMQNDIHELGILSKKLKDQREHFLQQRGRFLSFVESVKNCKNCGEIARSYVLSDLQLAEMELKDTSPFPTIGDELLEKVSAYGADTNRSPAEKKSPDSGGRFSWLQKCTSKFRKLSPGVKHIVPENLEPALSGRPMVAENTEGPSLAVTADNRPANILEEAEPSREIYVLGDSQSNGDDRIQQVVEDSQQSQLRRSRRRPPKNSQGGIRRTRSVKAVVEDAAVILGKPPGELSMTEQRQNDASDDESRGDSSLRDKIPRKRTREQTSKMTVSEQDGNESEGRSESVTAGGRRKRRQIGAPAPQNPGEKRYNLRRHKNGGTTVAAAAAAAGTSIDSKNRKEMTKGSDSPAEVPQNIEVASARVLKTASENRDLTPVDQITSYRTVEIHTTDEKFTKQKNGVNANADITQNQTVDLSEEVNGTPDFNDEEEEHGSTLNSDDDDDGDDGDDVAPGEASISRKLWNFFTS</sequence>
<proteinExistence type="predicted"/>
<dbReference type="Proteomes" id="UP001060085">
    <property type="component" value="Linkage Group LG02"/>
</dbReference>
<accession>A0ACC0C181</accession>
<keyword evidence="2" id="KW-1185">Reference proteome</keyword>